<evidence type="ECO:0000313" key="3">
    <source>
        <dbReference type="Proteomes" id="UP001139011"/>
    </source>
</evidence>
<dbReference type="InterPro" id="IPR025032">
    <property type="entry name" value="DUF3949"/>
</dbReference>
<dbReference type="Pfam" id="PF13133">
    <property type="entry name" value="DUF3949"/>
    <property type="match status" value="1"/>
</dbReference>
<dbReference type="EMBL" id="JAIWJX010000002">
    <property type="protein sequence ID" value="MCK6256111.1"/>
    <property type="molecule type" value="Genomic_DNA"/>
</dbReference>
<evidence type="ECO:0000256" key="1">
    <source>
        <dbReference type="SAM" id="Phobius"/>
    </source>
</evidence>
<evidence type="ECO:0000313" key="2">
    <source>
        <dbReference type="EMBL" id="MCK6256111.1"/>
    </source>
</evidence>
<keyword evidence="3" id="KW-1185">Reference proteome</keyword>
<comment type="caution">
    <text evidence="2">The sequence shown here is derived from an EMBL/GenBank/DDBJ whole genome shotgun (WGS) entry which is preliminary data.</text>
</comment>
<keyword evidence="1" id="KW-0472">Membrane</keyword>
<sequence>MTSAYIFFGAIAILYFIIMIPVQYSYISGMKERSRNTSLSQQEMYDQMPVQEEQLHYHVQGNLFNLPSALVASLIYKLKHR</sequence>
<organism evidence="2 3">
    <name type="scientific">Fictibacillus marinisediminis</name>
    <dbReference type="NCBI Taxonomy" id="2878389"/>
    <lineage>
        <taxon>Bacteria</taxon>
        <taxon>Bacillati</taxon>
        <taxon>Bacillota</taxon>
        <taxon>Bacilli</taxon>
        <taxon>Bacillales</taxon>
        <taxon>Fictibacillaceae</taxon>
        <taxon>Fictibacillus</taxon>
    </lineage>
</organism>
<protein>
    <submittedName>
        <fullName evidence="2">DUF3949 domain-containing protein</fullName>
    </submittedName>
</protein>
<keyword evidence="1" id="KW-1133">Transmembrane helix</keyword>
<keyword evidence="1" id="KW-0812">Transmembrane</keyword>
<dbReference type="Proteomes" id="UP001139011">
    <property type="component" value="Unassembled WGS sequence"/>
</dbReference>
<gene>
    <name evidence="2" type="ORF">LCY76_05780</name>
</gene>
<proteinExistence type="predicted"/>
<dbReference type="RefSeq" id="WP_248251826.1">
    <property type="nucleotide sequence ID" value="NZ_JAIWJX010000002.1"/>
</dbReference>
<feature type="transmembrane region" description="Helical" evidence="1">
    <location>
        <begin position="6"/>
        <end position="27"/>
    </location>
</feature>
<accession>A0A9X1X9K8</accession>
<dbReference type="AlphaFoldDB" id="A0A9X1X9K8"/>
<name>A0A9X1X9K8_9BACL</name>
<reference evidence="2" key="1">
    <citation type="submission" date="2021-09" db="EMBL/GenBank/DDBJ databases">
        <title>Genome analysis of Fictibacillus sp. KIGAM418 isolated from marine sediment.</title>
        <authorList>
            <person name="Seo M.-J."/>
            <person name="Cho E.-S."/>
            <person name="Hwang C.Y."/>
        </authorList>
    </citation>
    <scope>NUCLEOTIDE SEQUENCE</scope>
    <source>
        <strain evidence="2">KIGAM418</strain>
    </source>
</reference>